<evidence type="ECO:0000256" key="4">
    <source>
        <dbReference type="ARBA" id="ARBA00022824"/>
    </source>
</evidence>
<name>A0A367JLZ2_RHIST</name>
<dbReference type="Gene3D" id="3.10.120.10">
    <property type="entry name" value="Cytochrome b5-like heme/steroid binding domain"/>
    <property type="match status" value="1"/>
</dbReference>
<dbReference type="OrthoDB" id="547796at2759"/>
<dbReference type="GO" id="GO:0020037">
    <property type="term" value="F:heme binding"/>
    <property type="evidence" value="ECO:0007669"/>
    <property type="project" value="UniProtKB-ARBA"/>
</dbReference>
<dbReference type="GO" id="GO:0016020">
    <property type="term" value="C:membrane"/>
    <property type="evidence" value="ECO:0007669"/>
    <property type="project" value="TreeGrafter"/>
</dbReference>
<evidence type="ECO:0000256" key="2">
    <source>
        <dbReference type="ARBA" id="ARBA00022617"/>
    </source>
</evidence>
<dbReference type="GO" id="GO:0005783">
    <property type="term" value="C:endoplasmic reticulum"/>
    <property type="evidence" value="ECO:0007669"/>
    <property type="project" value="UniProtKB-SubCell"/>
</dbReference>
<dbReference type="FunFam" id="3.10.120.10:FF:000003">
    <property type="entry name" value="membrane-associated progesterone receptor component 1"/>
    <property type="match status" value="1"/>
</dbReference>
<keyword evidence="3" id="KW-0479">Metal-binding</keyword>
<dbReference type="PANTHER" id="PTHR10281">
    <property type="entry name" value="MEMBRANE-ASSOCIATED PROGESTERONE RECEPTOR COMPONENT-RELATED"/>
    <property type="match status" value="1"/>
</dbReference>
<accession>A0A367JLZ2</accession>
<keyword evidence="2" id="KW-0349">Heme</keyword>
<feature type="domain" description="Cytochrome b5 heme-binding" evidence="7">
    <location>
        <begin position="69"/>
        <end position="171"/>
    </location>
</feature>
<evidence type="ECO:0000256" key="6">
    <source>
        <dbReference type="ARBA" id="ARBA00038357"/>
    </source>
</evidence>
<evidence type="ECO:0000259" key="7">
    <source>
        <dbReference type="SMART" id="SM01117"/>
    </source>
</evidence>
<evidence type="ECO:0000256" key="5">
    <source>
        <dbReference type="ARBA" id="ARBA00023004"/>
    </source>
</evidence>
<dbReference type="EMBL" id="PJQM01003113">
    <property type="protein sequence ID" value="RCH90711.1"/>
    <property type="molecule type" value="Genomic_DNA"/>
</dbReference>
<dbReference type="InterPro" id="IPR050577">
    <property type="entry name" value="MAPR/NEUFC/NENF-like"/>
</dbReference>
<keyword evidence="4" id="KW-0256">Endoplasmic reticulum</keyword>
<evidence type="ECO:0000256" key="3">
    <source>
        <dbReference type="ARBA" id="ARBA00022723"/>
    </source>
</evidence>
<dbReference type="SUPFAM" id="SSF55856">
    <property type="entry name" value="Cytochrome b5-like heme/steroid binding domain"/>
    <property type="match status" value="1"/>
</dbReference>
<comment type="similarity">
    <text evidence="6">Belongs to the cytochrome b5 family. MAPR subfamily.</text>
</comment>
<proteinExistence type="inferred from homology"/>
<dbReference type="InterPro" id="IPR036400">
    <property type="entry name" value="Cyt_B5-like_heme/steroid_sf"/>
</dbReference>
<dbReference type="GO" id="GO:0046872">
    <property type="term" value="F:metal ion binding"/>
    <property type="evidence" value="ECO:0007669"/>
    <property type="project" value="UniProtKB-KW"/>
</dbReference>
<dbReference type="Proteomes" id="UP000253551">
    <property type="component" value="Unassembled WGS sequence"/>
</dbReference>
<protein>
    <recommendedName>
        <fullName evidence="7">Cytochrome b5 heme-binding domain-containing protein</fullName>
    </recommendedName>
</protein>
<sequence length="176" mass="19869">MSTQRTIHMLMKQLKGRLTIKIKIITTLENPVNWALLAILAYVVRSYAKSNKPIAQEPKHPEVMVFKNYTPIDLLPFDGHGKEGRILMGVNGSIYDVTRGRNFYGPGGPYANFAGHDASRGLAKNSFDADMLTDPHGPIDKLEDLSTDEWESLREWERHFANKYLLVGKLIENEAA</sequence>
<dbReference type="STRING" id="4846.A0A367JLZ2"/>
<dbReference type="SMART" id="SM01117">
    <property type="entry name" value="Cyt-b5"/>
    <property type="match status" value="1"/>
</dbReference>
<reference evidence="8 9" key="1">
    <citation type="journal article" date="2018" name="G3 (Bethesda)">
        <title>Phylogenetic and Phylogenomic Definition of Rhizopus Species.</title>
        <authorList>
            <person name="Gryganskyi A.P."/>
            <person name="Golan J."/>
            <person name="Dolatabadi S."/>
            <person name="Mondo S."/>
            <person name="Robb S."/>
            <person name="Idnurm A."/>
            <person name="Muszewska A."/>
            <person name="Steczkiewicz K."/>
            <person name="Masonjones S."/>
            <person name="Liao H.L."/>
            <person name="Gajdeczka M.T."/>
            <person name="Anike F."/>
            <person name="Vuek A."/>
            <person name="Anishchenko I.M."/>
            <person name="Voigt K."/>
            <person name="de Hoog G.S."/>
            <person name="Smith M.E."/>
            <person name="Heitman J."/>
            <person name="Vilgalys R."/>
            <person name="Stajich J.E."/>
        </authorList>
    </citation>
    <scope>NUCLEOTIDE SEQUENCE [LARGE SCALE GENOMIC DNA]</scope>
    <source>
        <strain evidence="8 9">LSU 92-RS-03</strain>
    </source>
</reference>
<comment type="subcellular location">
    <subcellularLocation>
        <location evidence="1">Endoplasmic reticulum</location>
    </subcellularLocation>
</comment>
<dbReference type="PANTHER" id="PTHR10281:SF72">
    <property type="entry name" value="NEUDESIN"/>
    <property type="match status" value="1"/>
</dbReference>
<dbReference type="Pfam" id="PF00173">
    <property type="entry name" value="Cyt-b5"/>
    <property type="match status" value="1"/>
</dbReference>
<keyword evidence="9" id="KW-1185">Reference proteome</keyword>
<evidence type="ECO:0000256" key="1">
    <source>
        <dbReference type="ARBA" id="ARBA00004240"/>
    </source>
</evidence>
<gene>
    <name evidence="8" type="ORF">CU098_008582</name>
</gene>
<evidence type="ECO:0000313" key="9">
    <source>
        <dbReference type="Proteomes" id="UP000253551"/>
    </source>
</evidence>
<dbReference type="AlphaFoldDB" id="A0A367JLZ2"/>
<evidence type="ECO:0000313" key="8">
    <source>
        <dbReference type="EMBL" id="RCH90711.1"/>
    </source>
</evidence>
<dbReference type="InterPro" id="IPR001199">
    <property type="entry name" value="Cyt_B5-like_heme/steroid-bd"/>
</dbReference>
<organism evidence="8 9">
    <name type="scientific">Rhizopus stolonifer</name>
    <name type="common">Rhizopus nigricans</name>
    <dbReference type="NCBI Taxonomy" id="4846"/>
    <lineage>
        <taxon>Eukaryota</taxon>
        <taxon>Fungi</taxon>
        <taxon>Fungi incertae sedis</taxon>
        <taxon>Mucoromycota</taxon>
        <taxon>Mucoromycotina</taxon>
        <taxon>Mucoromycetes</taxon>
        <taxon>Mucorales</taxon>
        <taxon>Mucorineae</taxon>
        <taxon>Rhizopodaceae</taxon>
        <taxon>Rhizopus</taxon>
    </lineage>
</organism>
<comment type="caution">
    <text evidence="8">The sequence shown here is derived from an EMBL/GenBank/DDBJ whole genome shotgun (WGS) entry which is preliminary data.</text>
</comment>
<keyword evidence="5" id="KW-0408">Iron</keyword>